<dbReference type="Proteomes" id="UP001141327">
    <property type="component" value="Unassembled WGS sequence"/>
</dbReference>
<proteinExistence type="predicted"/>
<evidence type="ECO:0000313" key="2">
    <source>
        <dbReference type="Proteomes" id="UP001141327"/>
    </source>
</evidence>
<reference evidence="1" key="1">
    <citation type="journal article" date="2022" name="bioRxiv">
        <title>Genomics of Preaxostyla Flagellates Illuminates Evolutionary Transitions and the Path Towards Mitochondrial Loss.</title>
        <authorList>
            <person name="Novak L.V.F."/>
            <person name="Treitli S.C."/>
            <person name="Pyrih J."/>
            <person name="Halakuc P."/>
            <person name="Pipaliya S.V."/>
            <person name="Vacek V."/>
            <person name="Brzon O."/>
            <person name="Soukal P."/>
            <person name="Eme L."/>
            <person name="Dacks J.B."/>
            <person name="Karnkowska A."/>
            <person name="Elias M."/>
            <person name="Hampl V."/>
        </authorList>
    </citation>
    <scope>NUCLEOTIDE SEQUENCE</scope>
    <source>
        <strain evidence="1">RCP-MX</strain>
    </source>
</reference>
<evidence type="ECO:0000313" key="1">
    <source>
        <dbReference type="EMBL" id="KAJ4457929.1"/>
    </source>
</evidence>
<comment type="caution">
    <text evidence="1">The sequence shown here is derived from an EMBL/GenBank/DDBJ whole genome shotgun (WGS) entry which is preliminary data.</text>
</comment>
<sequence length="206" mass="22039">MLHIGTASTLGNSFPTSFQCGDPIMGMRTYESFDPDCAPLSDLSPCRPAAARTRELFRGGPRHDLNPAHLVLPALLPPATFSHWAASPHIRGPTPGTVRVPRTHVGASGRGESCAAYCRRVHYPTSACRPDLLQAVNSCTDLGRFLGCRGCQGLAGPVETLPGRMRSGVCAFMLVPRYLACDTAHDETERLCACAIEETLMTEGSA</sequence>
<protein>
    <submittedName>
        <fullName evidence="1">Uncharacterized protein</fullName>
    </submittedName>
</protein>
<dbReference type="EMBL" id="JAPMOS010000037">
    <property type="protein sequence ID" value="KAJ4457929.1"/>
    <property type="molecule type" value="Genomic_DNA"/>
</dbReference>
<keyword evidence="2" id="KW-1185">Reference proteome</keyword>
<accession>A0ABQ8UF65</accession>
<organism evidence="1 2">
    <name type="scientific">Paratrimastix pyriformis</name>
    <dbReference type="NCBI Taxonomy" id="342808"/>
    <lineage>
        <taxon>Eukaryota</taxon>
        <taxon>Metamonada</taxon>
        <taxon>Preaxostyla</taxon>
        <taxon>Paratrimastigidae</taxon>
        <taxon>Paratrimastix</taxon>
    </lineage>
</organism>
<gene>
    <name evidence="1" type="ORF">PAPYR_6453</name>
</gene>
<name>A0ABQ8UF65_9EUKA</name>